<dbReference type="GeneID" id="106750898"/>
<keyword evidence="10" id="KW-1015">Disulfide bond</keyword>
<comment type="function">
    <text evidence="12">Acts as a glutaminyl-peptide cyclotransferase. Responsible for the biosynthesis of pyroglutamyl peptides. Might be more efficient in the conversion of tri and tetrapeptides in vitro. Might have a relative preference for substrates containing hydrophobic amino acids in vitro.</text>
</comment>
<dbReference type="CDD" id="cd03880">
    <property type="entry name" value="M28_QC_like"/>
    <property type="match status" value="1"/>
</dbReference>
<evidence type="ECO:0000256" key="7">
    <source>
        <dbReference type="ARBA" id="ARBA00022679"/>
    </source>
</evidence>
<evidence type="ECO:0000256" key="1">
    <source>
        <dbReference type="ARBA" id="ARBA00000001"/>
    </source>
</evidence>
<evidence type="ECO:0000256" key="6">
    <source>
        <dbReference type="ARBA" id="ARBA00022525"/>
    </source>
</evidence>
<evidence type="ECO:0000256" key="10">
    <source>
        <dbReference type="ARBA" id="ARBA00023157"/>
    </source>
</evidence>
<gene>
    <name evidence="16" type="primary">LOC106750898</name>
</gene>
<keyword evidence="7" id="KW-0808">Transferase</keyword>
<evidence type="ECO:0000256" key="4">
    <source>
        <dbReference type="ARBA" id="ARBA00012012"/>
    </source>
</evidence>
<dbReference type="Gene3D" id="3.40.630.10">
    <property type="entry name" value="Zn peptidases"/>
    <property type="match status" value="1"/>
</dbReference>
<dbReference type="PANTHER" id="PTHR12283">
    <property type="entry name" value="GLUTAMINYL-PEPTIDE CYCLOTRANSFERASE"/>
    <property type="match status" value="1"/>
</dbReference>
<reference evidence="16" key="1">
    <citation type="submission" date="2025-08" db="UniProtKB">
        <authorList>
            <consortium name="RefSeq"/>
        </authorList>
    </citation>
    <scope>IDENTIFICATION</scope>
</reference>
<comment type="subcellular location">
    <subcellularLocation>
        <location evidence="2">Secreted</location>
    </subcellularLocation>
</comment>
<keyword evidence="9" id="KW-0862">Zinc</keyword>
<evidence type="ECO:0000259" key="14">
    <source>
        <dbReference type="Pfam" id="PF04389"/>
    </source>
</evidence>
<dbReference type="InterPro" id="IPR007484">
    <property type="entry name" value="Peptidase_M28"/>
</dbReference>
<evidence type="ECO:0000256" key="13">
    <source>
        <dbReference type="SAM" id="SignalP"/>
    </source>
</evidence>
<accession>A0A6P3Y9D7</accession>
<dbReference type="KEGG" id="dqu:106750898"/>
<keyword evidence="6" id="KW-0964">Secreted</keyword>
<evidence type="ECO:0000256" key="2">
    <source>
        <dbReference type="ARBA" id="ARBA00004613"/>
    </source>
</evidence>
<dbReference type="PANTHER" id="PTHR12283:SF6">
    <property type="entry name" value="GLUTAMINYL-PEPTIDE CYCLOTRANSFERASE-RELATED"/>
    <property type="match status" value="1"/>
</dbReference>
<keyword evidence="13" id="KW-0732">Signal</keyword>
<feature type="chain" id="PRO_5027996471" description="Glutaminyl-peptide cyclotransferase" evidence="13">
    <location>
        <begin position="24"/>
        <end position="353"/>
    </location>
</feature>
<comment type="catalytic activity">
    <reaction evidence="1">
        <text>N-terminal L-glutaminyl-[peptide] = N-terminal 5-oxo-L-prolyl-[peptide] + NH4(+)</text>
        <dbReference type="Rhea" id="RHEA:23652"/>
        <dbReference type="Rhea" id="RHEA-COMP:11736"/>
        <dbReference type="Rhea" id="RHEA-COMP:11846"/>
        <dbReference type="ChEBI" id="CHEBI:28938"/>
        <dbReference type="ChEBI" id="CHEBI:64722"/>
        <dbReference type="ChEBI" id="CHEBI:87215"/>
        <dbReference type="EC" id="2.3.2.5"/>
    </reaction>
</comment>
<name>A0A6P3Y9D7_DINQU</name>
<evidence type="ECO:0000256" key="9">
    <source>
        <dbReference type="ARBA" id="ARBA00022833"/>
    </source>
</evidence>
<dbReference type="RefSeq" id="XP_014487003.1">
    <property type="nucleotide sequence ID" value="XM_014631517.1"/>
</dbReference>
<sequence length="353" mass="40455">MGVLEFALCVFLVGVASPCKVDASGPREIALKNEKYYHTAGSLTIEQIATLSDLTNITHMNEVLDNICVVRIVGTPAHARVREYIKGSMNALGWTVESDLFEANTPMFGELEFENIIVKLNPNAKRYLALSCHFDSKYTRERNFVGATDSAVPCAQLINLATVMNNSLENIKEQDVSLMFIFFDGEEAFKEWGPDDSIYGSKHLARQWHNKRTVYGRGNHINELDKMDMLILLDLIGAPDPTFYNYFKNTEKWYSLLVNIEKKLADLKKLESYSYGKPEQRYFQPYSYEARIEDDHIPFLRRNVPILHIIPSPFPSFWHEVGDNRANIDLKTTENINKILRIFVASYLHILSN</sequence>
<dbReference type="SUPFAM" id="SSF53187">
    <property type="entry name" value="Zn-dependent exopeptidases"/>
    <property type="match status" value="1"/>
</dbReference>
<dbReference type="InterPro" id="IPR037457">
    <property type="entry name" value="M28_QC"/>
</dbReference>
<evidence type="ECO:0000256" key="3">
    <source>
        <dbReference type="ARBA" id="ARBA00006014"/>
    </source>
</evidence>
<comment type="similarity">
    <text evidence="3">Belongs to the glutaminyl-peptide cyclotransferase family.</text>
</comment>
<dbReference type="GO" id="GO:0008270">
    <property type="term" value="F:zinc ion binding"/>
    <property type="evidence" value="ECO:0007669"/>
    <property type="project" value="TreeGrafter"/>
</dbReference>
<evidence type="ECO:0000256" key="11">
    <source>
        <dbReference type="ARBA" id="ARBA00023315"/>
    </source>
</evidence>
<feature type="signal peptide" evidence="13">
    <location>
        <begin position="1"/>
        <end position="23"/>
    </location>
</feature>
<keyword evidence="8" id="KW-0479">Metal-binding</keyword>
<dbReference type="AlphaFoldDB" id="A0A6P3Y9D7"/>
<dbReference type="FunFam" id="3.40.630.10:FF:000029">
    <property type="entry name" value="Glutaminyl-peptide cyclotransferase"/>
    <property type="match status" value="1"/>
</dbReference>
<evidence type="ECO:0000256" key="8">
    <source>
        <dbReference type="ARBA" id="ARBA00022723"/>
    </source>
</evidence>
<keyword evidence="15" id="KW-1185">Reference proteome</keyword>
<evidence type="ECO:0000313" key="16">
    <source>
        <dbReference type="RefSeq" id="XP_014487003.1"/>
    </source>
</evidence>
<keyword evidence="11" id="KW-0012">Acyltransferase</keyword>
<dbReference type="Pfam" id="PF04389">
    <property type="entry name" value="Peptidase_M28"/>
    <property type="match status" value="1"/>
</dbReference>
<protein>
    <recommendedName>
        <fullName evidence="5">Glutaminyl-peptide cyclotransferase</fullName>
        <ecNumber evidence="4">2.3.2.5</ecNumber>
    </recommendedName>
</protein>
<organism evidence="15 16">
    <name type="scientific">Dinoponera quadriceps</name>
    <name type="common">South American ant</name>
    <dbReference type="NCBI Taxonomy" id="609295"/>
    <lineage>
        <taxon>Eukaryota</taxon>
        <taxon>Metazoa</taxon>
        <taxon>Ecdysozoa</taxon>
        <taxon>Arthropoda</taxon>
        <taxon>Hexapoda</taxon>
        <taxon>Insecta</taxon>
        <taxon>Pterygota</taxon>
        <taxon>Neoptera</taxon>
        <taxon>Endopterygota</taxon>
        <taxon>Hymenoptera</taxon>
        <taxon>Apocrita</taxon>
        <taxon>Aculeata</taxon>
        <taxon>Formicoidea</taxon>
        <taxon>Formicidae</taxon>
        <taxon>Ponerinae</taxon>
        <taxon>Ponerini</taxon>
        <taxon>Dinoponera</taxon>
    </lineage>
</organism>
<evidence type="ECO:0000256" key="12">
    <source>
        <dbReference type="ARBA" id="ARBA00057903"/>
    </source>
</evidence>
<dbReference type="GO" id="GO:0016603">
    <property type="term" value="F:glutaminyl-peptide cyclotransferase activity"/>
    <property type="evidence" value="ECO:0007669"/>
    <property type="project" value="UniProtKB-EC"/>
</dbReference>
<dbReference type="GO" id="GO:0005576">
    <property type="term" value="C:extracellular region"/>
    <property type="evidence" value="ECO:0007669"/>
    <property type="project" value="UniProtKB-SubCell"/>
</dbReference>
<evidence type="ECO:0000313" key="15">
    <source>
        <dbReference type="Proteomes" id="UP000515204"/>
    </source>
</evidence>
<proteinExistence type="inferred from homology"/>
<dbReference type="InterPro" id="IPR040234">
    <property type="entry name" value="QC/QCL"/>
</dbReference>
<evidence type="ECO:0000256" key="5">
    <source>
        <dbReference type="ARBA" id="ARBA00016861"/>
    </source>
</evidence>
<dbReference type="OrthoDB" id="3907302at2759"/>
<dbReference type="EC" id="2.3.2.5" evidence="4"/>
<feature type="domain" description="Peptidase M28" evidence="14">
    <location>
        <begin position="115"/>
        <end position="341"/>
    </location>
</feature>
<dbReference type="Proteomes" id="UP000515204">
    <property type="component" value="Unplaced"/>
</dbReference>